<gene>
    <name evidence="1" type="ORF">S01H4_54984</name>
    <name evidence="2" type="ORF">S12H4_08346</name>
</gene>
<comment type="caution">
    <text evidence="2">The sequence shown here is derived from an EMBL/GenBank/DDBJ whole genome shotgun (WGS) entry which is preliminary data.</text>
</comment>
<protein>
    <submittedName>
        <fullName evidence="2">Uncharacterized protein</fullName>
    </submittedName>
</protein>
<accession>X1SA72</accession>
<name>X1SA72_9ZZZZ</name>
<dbReference type="AlphaFoldDB" id="X1SA72"/>
<dbReference type="EMBL" id="BARW01003214">
    <property type="protein sequence ID" value="GAI64674.1"/>
    <property type="molecule type" value="Genomic_DNA"/>
</dbReference>
<dbReference type="EMBL" id="BART01031689">
    <property type="protein sequence ID" value="GAH16707.1"/>
    <property type="molecule type" value="Genomic_DNA"/>
</dbReference>
<evidence type="ECO:0000313" key="1">
    <source>
        <dbReference type="EMBL" id="GAH16707.1"/>
    </source>
</evidence>
<evidence type="ECO:0000313" key="2">
    <source>
        <dbReference type="EMBL" id="GAI64674.1"/>
    </source>
</evidence>
<reference evidence="2" key="1">
    <citation type="journal article" date="2014" name="Front. Microbiol.">
        <title>High frequency of phylogenetically diverse reductive dehalogenase-homologous genes in deep subseafloor sedimentary metagenomes.</title>
        <authorList>
            <person name="Kawai M."/>
            <person name="Futagami T."/>
            <person name="Toyoda A."/>
            <person name="Takaki Y."/>
            <person name="Nishi S."/>
            <person name="Hori S."/>
            <person name="Arai W."/>
            <person name="Tsubouchi T."/>
            <person name="Morono Y."/>
            <person name="Uchiyama I."/>
            <person name="Ito T."/>
            <person name="Fujiyama A."/>
            <person name="Inagaki F."/>
            <person name="Takami H."/>
        </authorList>
    </citation>
    <scope>NUCLEOTIDE SEQUENCE</scope>
    <source>
        <strain evidence="2">Expedition CK06-06</strain>
    </source>
</reference>
<sequence length="63" mass="6970">MAGEGGFEPPITGPKPVALPLGYSPKKIINFISDLLKIQIENGPILKLFYLSSLDFNYKQLSF</sequence>
<proteinExistence type="predicted"/>
<organism evidence="2">
    <name type="scientific">marine sediment metagenome</name>
    <dbReference type="NCBI Taxonomy" id="412755"/>
    <lineage>
        <taxon>unclassified sequences</taxon>
        <taxon>metagenomes</taxon>
        <taxon>ecological metagenomes</taxon>
    </lineage>
</organism>